<dbReference type="KEGG" id="ahl:AHTJS_02325"/>
<dbReference type="Proteomes" id="UP000451048">
    <property type="component" value="Unassembled WGS sequence"/>
</dbReference>
<comment type="caution">
    <text evidence="2">The sequence shown here is derived from an EMBL/GenBank/DDBJ whole genome shotgun (WGS) entry which is preliminary data.</text>
</comment>
<name>A0AAJ2YUN7_ACIHA</name>
<feature type="transmembrane region" description="Helical" evidence="1">
    <location>
        <begin position="55"/>
        <end position="72"/>
    </location>
</feature>
<feature type="transmembrane region" description="Helical" evidence="1">
    <location>
        <begin position="15"/>
        <end position="43"/>
    </location>
</feature>
<keyword evidence="1" id="KW-1133">Transmembrane helix</keyword>
<evidence type="ECO:0000313" key="3">
    <source>
        <dbReference type="Proteomes" id="UP000451048"/>
    </source>
</evidence>
<dbReference type="PANTHER" id="PTHR38457">
    <property type="entry name" value="REGULATOR ABRB-RELATED"/>
    <property type="match status" value="1"/>
</dbReference>
<evidence type="ECO:0000256" key="1">
    <source>
        <dbReference type="SAM" id="Phobius"/>
    </source>
</evidence>
<keyword evidence="1" id="KW-0472">Membrane</keyword>
<dbReference type="InterPro" id="IPR017516">
    <property type="entry name" value="AbrB_dup"/>
</dbReference>
<proteinExistence type="predicted"/>
<dbReference type="PANTHER" id="PTHR38457:SF1">
    <property type="entry name" value="REGULATOR ABRB-RELATED"/>
    <property type="match status" value="1"/>
</dbReference>
<dbReference type="Pfam" id="PF05145">
    <property type="entry name" value="AbrB"/>
    <property type="match status" value="1"/>
</dbReference>
<feature type="transmembrane region" description="Helical" evidence="1">
    <location>
        <begin position="212"/>
        <end position="240"/>
    </location>
</feature>
<dbReference type="GO" id="GO:0016020">
    <property type="term" value="C:membrane"/>
    <property type="evidence" value="ECO:0007669"/>
    <property type="project" value="InterPro"/>
</dbReference>
<gene>
    <name evidence="2" type="ORF">GPS52_15415</name>
</gene>
<accession>A0AAJ2YUN7</accession>
<reference evidence="2 3" key="1">
    <citation type="submission" date="2019-12" db="EMBL/GenBank/DDBJ databases">
        <title>Acinetobacter haemolyticus comparative genomics.</title>
        <authorList>
            <person name="Castro-Jaimes S."/>
            <person name="Bello-Lopez E."/>
            <person name="Velazquez-Acosta C."/>
            <person name="Volkow-Fernandez P."/>
            <person name="Lozano-Zarain P."/>
            <person name="Castillo Ramirez S."/>
            <person name="Cevallos M.A."/>
        </authorList>
    </citation>
    <scope>NUCLEOTIDE SEQUENCE [LARGE SCALE GENOMIC DNA]</scope>
    <source>
        <strain evidence="2 3">AN10</strain>
    </source>
</reference>
<feature type="transmembrane region" description="Helical" evidence="1">
    <location>
        <begin position="181"/>
        <end position="200"/>
    </location>
</feature>
<dbReference type="GO" id="GO:0010468">
    <property type="term" value="P:regulation of gene expression"/>
    <property type="evidence" value="ECO:0007669"/>
    <property type="project" value="InterPro"/>
</dbReference>
<dbReference type="AlphaFoldDB" id="A0AAJ2YUN7"/>
<dbReference type="NCBIfam" id="TIGR03082">
    <property type="entry name" value="Gneg_AbrB_dup"/>
    <property type="match status" value="2"/>
</dbReference>
<dbReference type="InterPro" id="IPR007820">
    <property type="entry name" value="AbrB_fam"/>
</dbReference>
<evidence type="ECO:0000313" key="2">
    <source>
        <dbReference type="EMBL" id="NAR74826.1"/>
    </source>
</evidence>
<organism evidence="2 3">
    <name type="scientific">Acinetobacter haemolyticus</name>
    <dbReference type="NCBI Taxonomy" id="29430"/>
    <lineage>
        <taxon>Bacteria</taxon>
        <taxon>Pseudomonadati</taxon>
        <taxon>Pseudomonadota</taxon>
        <taxon>Gammaproteobacteria</taxon>
        <taxon>Moraxellales</taxon>
        <taxon>Moraxellaceae</taxon>
        <taxon>Acinetobacter</taxon>
    </lineage>
</organism>
<dbReference type="PIRSF" id="PIRSF038991">
    <property type="entry name" value="Protein_AbrB"/>
    <property type="match status" value="1"/>
</dbReference>
<feature type="transmembrane region" description="Helical" evidence="1">
    <location>
        <begin position="260"/>
        <end position="283"/>
    </location>
</feature>
<feature type="transmembrane region" description="Helical" evidence="1">
    <location>
        <begin position="148"/>
        <end position="169"/>
    </location>
</feature>
<protein>
    <submittedName>
        <fullName evidence="2">AbrB family transcriptional regulator</fullName>
    </submittedName>
</protein>
<dbReference type="EMBL" id="WTTO01000077">
    <property type="protein sequence ID" value="NAR74826.1"/>
    <property type="molecule type" value="Genomic_DNA"/>
</dbReference>
<feature type="transmembrane region" description="Helical" evidence="1">
    <location>
        <begin position="318"/>
        <end position="341"/>
    </location>
</feature>
<keyword evidence="1" id="KW-0812">Transmembrane</keyword>
<feature type="transmembrane region" description="Helical" evidence="1">
    <location>
        <begin position="84"/>
        <end position="105"/>
    </location>
</feature>
<sequence>MCNKAYLKYALSLSLAFLGALVAQWLHLPIPWLLGPLFITALLKINHAPIECHNSARSIGLSIIGLTLGLYFTPEMIHLIASHWLVLLIGLLFALLLGAIGAFILQRWAKVDFKTAWFASAIGGANEMSHLAEHYQARVDQVASAHTLRVLMVVVIVPFFYQFMGWHGFDTDQIAKHLEVNWFGFFSLVLISYIASRIFIQFKLPNPWTFGALLVAIFFTAQDIHLSAIPTPIIHLGQVLLGWSLGNKFKPGFFKTAPRYLSIVALCNLGALLLTGLLAYTLMQWTDLPIATLGLGLAPGGVAEMTITAKVLQLGVPIVTAFHVVRMVGVLGTVGYLYLFFDKILQKKIQTQKNRN</sequence>